<protein>
    <submittedName>
        <fullName evidence="1">Uncharacterized protein</fullName>
    </submittedName>
</protein>
<organism evidence="1">
    <name type="scientific">Staphylococcus xylosus</name>
    <dbReference type="NCBI Taxonomy" id="1288"/>
    <lineage>
        <taxon>Bacteria</taxon>
        <taxon>Bacillati</taxon>
        <taxon>Bacillota</taxon>
        <taxon>Bacilli</taxon>
        <taxon>Bacillales</taxon>
        <taxon>Staphylococcaceae</taxon>
        <taxon>Staphylococcus</taxon>
    </lineage>
</organism>
<evidence type="ECO:0000313" key="1">
    <source>
        <dbReference type="EMBL" id="MBO1919880.1"/>
    </source>
</evidence>
<reference evidence="1" key="1">
    <citation type="submission" date="2021-03" db="EMBL/GenBank/DDBJ databases">
        <title>Molecular epidemiology and mechanisms of colistin and carbapenem resistance in Enterobacteriaceae from clinical isolates, the environment and porcine samples in Pretoria, South Africa.</title>
        <authorList>
            <person name="Bogoshi D."/>
            <person name="Mbelle N.M."/>
            <person name="Naidoo V."/>
            <person name="Osei Sekyere J."/>
        </authorList>
    </citation>
    <scope>NUCLEOTIDE SEQUENCE</scope>
    <source>
        <strain evidence="1">ESB009</strain>
    </source>
</reference>
<dbReference type="AlphaFoldDB" id="A0A939SJY6"/>
<gene>
    <name evidence="1" type="ORF">J4710_03945</name>
</gene>
<accession>A0A939SJY6</accession>
<sequence>MPMRIDALTTSSEIILSIESIGQTYHDQGIVTTVGYMADECNSRKKSLYY</sequence>
<name>A0A939SJY6_STAXY</name>
<comment type="caution">
    <text evidence="1">The sequence shown here is derived from an EMBL/GenBank/DDBJ whole genome shotgun (WGS) entry which is preliminary data.</text>
</comment>
<proteinExistence type="predicted"/>
<dbReference type="Gene3D" id="3.30.70.360">
    <property type="match status" value="1"/>
</dbReference>
<dbReference type="EMBL" id="JAGETT010000015">
    <property type="protein sequence ID" value="MBO1919880.1"/>
    <property type="molecule type" value="Genomic_DNA"/>
</dbReference>